<evidence type="ECO:0000259" key="1">
    <source>
        <dbReference type="Pfam" id="PF13456"/>
    </source>
</evidence>
<accession>A0AAV5MAC1</accession>
<sequence length="109" mass="11938">MVVQKVTFQAAEFCRVNGKDPLILSVLHLKDGLEDKLQQWSPTWEDIIKCNTDAVVEVENGIAGLAVVCHNGRGILVNGFAFKQSVSSVLMVETLALRVAVGWARLEMA</sequence>
<evidence type="ECO:0000313" key="3">
    <source>
        <dbReference type="Proteomes" id="UP001054252"/>
    </source>
</evidence>
<dbReference type="Proteomes" id="UP001054252">
    <property type="component" value="Unassembled WGS sequence"/>
</dbReference>
<comment type="caution">
    <text evidence="2">The sequence shown here is derived from an EMBL/GenBank/DDBJ whole genome shotgun (WGS) entry which is preliminary data.</text>
</comment>
<name>A0AAV5MAC1_9ROSI</name>
<proteinExistence type="predicted"/>
<reference evidence="2 3" key="1">
    <citation type="journal article" date="2021" name="Commun. Biol.">
        <title>The genome of Shorea leprosula (Dipterocarpaceae) highlights the ecological relevance of drought in aseasonal tropical rainforests.</title>
        <authorList>
            <person name="Ng K.K.S."/>
            <person name="Kobayashi M.J."/>
            <person name="Fawcett J.A."/>
            <person name="Hatakeyama M."/>
            <person name="Paape T."/>
            <person name="Ng C.H."/>
            <person name="Ang C.C."/>
            <person name="Tnah L.H."/>
            <person name="Lee C.T."/>
            <person name="Nishiyama T."/>
            <person name="Sese J."/>
            <person name="O'Brien M.J."/>
            <person name="Copetti D."/>
            <person name="Mohd Noor M.I."/>
            <person name="Ong R.C."/>
            <person name="Putra M."/>
            <person name="Sireger I.Z."/>
            <person name="Indrioko S."/>
            <person name="Kosugi Y."/>
            <person name="Izuno A."/>
            <person name="Isagi Y."/>
            <person name="Lee S.L."/>
            <person name="Shimizu K.K."/>
        </authorList>
    </citation>
    <scope>NUCLEOTIDE SEQUENCE [LARGE SCALE GENOMIC DNA]</scope>
    <source>
        <strain evidence="2">214</strain>
    </source>
</reference>
<dbReference type="Pfam" id="PF13456">
    <property type="entry name" value="RVT_3"/>
    <property type="match status" value="1"/>
</dbReference>
<dbReference type="InterPro" id="IPR002156">
    <property type="entry name" value="RNaseH_domain"/>
</dbReference>
<keyword evidence="3" id="KW-1185">Reference proteome</keyword>
<gene>
    <name evidence="2" type="ORF">SLEP1_g53727</name>
</gene>
<evidence type="ECO:0000313" key="2">
    <source>
        <dbReference type="EMBL" id="GKV46756.1"/>
    </source>
</evidence>
<dbReference type="EMBL" id="BPVZ01000215">
    <property type="protein sequence ID" value="GKV46756.1"/>
    <property type="molecule type" value="Genomic_DNA"/>
</dbReference>
<dbReference type="GO" id="GO:0004523">
    <property type="term" value="F:RNA-DNA hybrid ribonuclease activity"/>
    <property type="evidence" value="ECO:0007669"/>
    <property type="project" value="InterPro"/>
</dbReference>
<organism evidence="2 3">
    <name type="scientific">Rubroshorea leprosula</name>
    <dbReference type="NCBI Taxonomy" id="152421"/>
    <lineage>
        <taxon>Eukaryota</taxon>
        <taxon>Viridiplantae</taxon>
        <taxon>Streptophyta</taxon>
        <taxon>Embryophyta</taxon>
        <taxon>Tracheophyta</taxon>
        <taxon>Spermatophyta</taxon>
        <taxon>Magnoliopsida</taxon>
        <taxon>eudicotyledons</taxon>
        <taxon>Gunneridae</taxon>
        <taxon>Pentapetalae</taxon>
        <taxon>rosids</taxon>
        <taxon>malvids</taxon>
        <taxon>Malvales</taxon>
        <taxon>Dipterocarpaceae</taxon>
        <taxon>Rubroshorea</taxon>
    </lineage>
</organism>
<protein>
    <recommendedName>
        <fullName evidence="1">RNase H type-1 domain-containing protein</fullName>
    </recommendedName>
</protein>
<dbReference type="GO" id="GO:0003676">
    <property type="term" value="F:nucleic acid binding"/>
    <property type="evidence" value="ECO:0007669"/>
    <property type="project" value="InterPro"/>
</dbReference>
<feature type="domain" description="RNase H type-1" evidence="1">
    <location>
        <begin position="51"/>
        <end position="101"/>
    </location>
</feature>
<dbReference type="AlphaFoldDB" id="A0AAV5MAC1"/>